<feature type="compositionally biased region" description="Basic and acidic residues" evidence="6">
    <location>
        <begin position="193"/>
        <end position="212"/>
    </location>
</feature>
<dbReference type="InterPro" id="IPR023262">
    <property type="entry name" value="AROS"/>
</dbReference>
<evidence type="ECO:0000256" key="3">
    <source>
        <dbReference type="ARBA" id="ARBA00016855"/>
    </source>
</evidence>
<comment type="caution">
    <text evidence="7">The sequence shown here is derived from an EMBL/GenBank/DDBJ whole genome shotgun (WGS) entry which is preliminary data.</text>
</comment>
<name>A0AAV7TBD7_PLEWA</name>
<evidence type="ECO:0000256" key="1">
    <source>
        <dbReference type="ARBA" id="ARBA00004604"/>
    </source>
</evidence>
<comment type="subcellular location">
    <subcellularLocation>
        <location evidence="1">Nucleus</location>
        <location evidence="1">Nucleolus</location>
    </subcellularLocation>
</comment>
<keyword evidence="4" id="KW-0539">Nucleus</keyword>
<feature type="region of interest" description="Disordered" evidence="6">
    <location>
        <begin position="186"/>
        <end position="212"/>
    </location>
</feature>
<sequence>MTVCFAVSVNYGNKILATKGKSKGLNVAKLPKIKRNSKLSEVGFFKPGSVPDKRFSSTGSVSCGDRLAGLLSKKELAVLFARAGMSASLLRRGLELLSPQDKDGVSAKKVGTTEIHSPGSKKSGSRRQRLQQQRQRRDKATVKGKMVKSAIDEYLKRHRTDNLQKNLQYMLKAKFVTDGTVTKEVLSQNRGRKASDRPPEKPKEKEEPSIFTDADFKRFEREYFGGGAGTVK</sequence>
<evidence type="ECO:0000256" key="6">
    <source>
        <dbReference type="SAM" id="MobiDB-lite"/>
    </source>
</evidence>
<reference evidence="7" key="1">
    <citation type="journal article" date="2022" name="bioRxiv">
        <title>Sequencing and chromosome-scale assembly of the giantPleurodeles waltlgenome.</title>
        <authorList>
            <person name="Brown T."/>
            <person name="Elewa A."/>
            <person name="Iarovenko S."/>
            <person name="Subramanian E."/>
            <person name="Araus A.J."/>
            <person name="Petzold A."/>
            <person name="Susuki M."/>
            <person name="Suzuki K.-i.T."/>
            <person name="Hayashi T."/>
            <person name="Toyoda A."/>
            <person name="Oliveira C."/>
            <person name="Osipova E."/>
            <person name="Leigh N.D."/>
            <person name="Simon A."/>
            <person name="Yun M.H."/>
        </authorList>
    </citation>
    <scope>NUCLEOTIDE SEQUENCE</scope>
    <source>
        <strain evidence="7">20211129_DDA</strain>
        <tissue evidence="7">Liver</tissue>
    </source>
</reference>
<dbReference type="EMBL" id="JANPWB010000007">
    <property type="protein sequence ID" value="KAJ1173830.1"/>
    <property type="molecule type" value="Genomic_DNA"/>
</dbReference>
<dbReference type="PANTHER" id="PTHR31454:SF2">
    <property type="entry name" value="ACTIVE REGULATOR OF SIRT1"/>
    <property type="match status" value="1"/>
</dbReference>
<protein>
    <recommendedName>
        <fullName evidence="3">Active regulator of SIRT1</fullName>
    </recommendedName>
    <alternativeName>
        <fullName evidence="5">40S ribosomal protein S19-binding protein 1</fullName>
    </alternativeName>
</protein>
<feature type="region of interest" description="Disordered" evidence="6">
    <location>
        <begin position="102"/>
        <end position="143"/>
    </location>
</feature>
<comment type="similarity">
    <text evidence="2">Belongs to the AROS family.</text>
</comment>
<dbReference type="GO" id="GO:0005730">
    <property type="term" value="C:nucleolus"/>
    <property type="evidence" value="ECO:0007669"/>
    <property type="project" value="UniProtKB-SubCell"/>
</dbReference>
<keyword evidence="8" id="KW-1185">Reference proteome</keyword>
<evidence type="ECO:0000256" key="2">
    <source>
        <dbReference type="ARBA" id="ARBA00007318"/>
    </source>
</evidence>
<dbReference type="Proteomes" id="UP001066276">
    <property type="component" value="Chromosome 4_1"/>
</dbReference>
<proteinExistence type="inferred from homology"/>
<feature type="compositionally biased region" description="Basic residues" evidence="6">
    <location>
        <begin position="123"/>
        <end position="137"/>
    </location>
</feature>
<dbReference type="GO" id="GO:0019899">
    <property type="term" value="F:enzyme binding"/>
    <property type="evidence" value="ECO:0007669"/>
    <property type="project" value="TreeGrafter"/>
</dbReference>
<dbReference type="AlphaFoldDB" id="A0AAV7TBD7"/>
<evidence type="ECO:0000256" key="5">
    <source>
        <dbReference type="ARBA" id="ARBA00032748"/>
    </source>
</evidence>
<dbReference type="Pfam" id="PF15684">
    <property type="entry name" value="AROS"/>
    <property type="match status" value="1"/>
</dbReference>
<dbReference type="PANTHER" id="PTHR31454">
    <property type="entry name" value="ACTIVE REGULATOR OF SIRT1"/>
    <property type="match status" value="1"/>
</dbReference>
<evidence type="ECO:0000256" key="4">
    <source>
        <dbReference type="ARBA" id="ARBA00023242"/>
    </source>
</evidence>
<evidence type="ECO:0000313" key="8">
    <source>
        <dbReference type="Proteomes" id="UP001066276"/>
    </source>
</evidence>
<dbReference type="PRINTS" id="PR02029">
    <property type="entry name" value="ACTREGSIRT1"/>
</dbReference>
<evidence type="ECO:0000313" key="7">
    <source>
        <dbReference type="EMBL" id="KAJ1173830.1"/>
    </source>
</evidence>
<organism evidence="7 8">
    <name type="scientific">Pleurodeles waltl</name>
    <name type="common">Iberian ribbed newt</name>
    <dbReference type="NCBI Taxonomy" id="8319"/>
    <lineage>
        <taxon>Eukaryota</taxon>
        <taxon>Metazoa</taxon>
        <taxon>Chordata</taxon>
        <taxon>Craniata</taxon>
        <taxon>Vertebrata</taxon>
        <taxon>Euteleostomi</taxon>
        <taxon>Amphibia</taxon>
        <taxon>Batrachia</taxon>
        <taxon>Caudata</taxon>
        <taxon>Salamandroidea</taxon>
        <taxon>Salamandridae</taxon>
        <taxon>Pleurodelinae</taxon>
        <taxon>Pleurodeles</taxon>
    </lineage>
</organism>
<accession>A0AAV7TBD7</accession>
<gene>
    <name evidence="7" type="ORF">NDU88_005655</name>
</gene>